<feature type="transmembrane region" description="Helical" evidence="1">
    <location>
        <begin position="176"/>
        <end position="205"/>
    </location>
</feature>
<feature type="transmembrane region" description="Helical" evidence="1">
    <location>
        <begin position="226"/>
        <end position="246"/>
    </location>
</feature>
<gene>
    <name evidence="2" type="ORF">SAMN05660453_0263</name>
</gene>
<keyword evidence="1" id="KW-0472">Membrane</keyword>
<reference evidence="2 3" key="1">
    <citation type="submission" date="2016-10" db="EMBL/GenBank/DDBJ databases">
        <authorList>
            <person name="de Groot N.N."/>
        </authorList>
    </citation>
    <scope>NUCLEOTIDE SEQUENCE [LARGE SCALE GENOMIC DNA]</scope>
    <source>
        <strain evidence="2 3">DSM 19113</strain>
    </source>
</reference>
<feature type="transmembrane region" description="Helical" evidence="1">
    <location>
        <begin position="332"/>
        <end position="349"/>
    </location>
</feature>
<proteinExistence type="predicted"/>
<name>A0A1I1E426_9LACO</name>
<evidence type="ECO:0000313" key="3">
    <source>
        <dbReference type="Proteomes" id="UP000199376"/>
    </source>
</evidence>
<evidence type="ECO:0000313" key="2">
    <source>
        <dbReference type="EMBL" id="SFB81416.1"/>
    </source>
</evidence>
<dbReference type="AlphaFoldDB" id="A0A1I1E426"/>
<feature type="transmembrane region" description="Helical" evidence="1">
    <location>
        <begin position="296"/>
        <end position="317"/>
    </location>
</feature>
<keyword evidence="1" id="KW-0812">Transmembrane</keyword>
<keyword evidence="1" id="KW-1133">Transmembrane helix</keyword>
<feature type="transmembrane region" description="Helical" evidence="1">
    <location>
        <begin position="60"/>
        <end position="80"/>
    </location>
</feature>
<feature type="transmembrane region" description="Helical" evidence="1">
    <location>
        <begin position="15"/>
        <end position="39"/>
    </location>
</feature>
<evidence type="ECO:0000256" key="1">
    <source>
        <dbReference type="SAM" id="Phobius"/>
    </source>
</evidence>
<feature type="transmembrane region" description="Helical" evidence="1">
    <location>
        <begin position="551"/>
        <end position="568"/>
    </location>
</feature>
<feature type="transmembrane region" description="Helical" evidence="1">
    <location>
        <begin position="100"/>
        <end position="121"/>
    </location>
</feature>
<sequence>MTSSKIKNIFSSGEVIAWGFLIIFPILMLSNILWTPIHIHSDDYFHLSRIYNLYQSRFDFLYPQNFASLGRVGSIVNVFYPPVLLQMITAILPKGLGAITVLKIVVCFVLYLNTIAVYVLLRYKLAKSRSFSLAMAIFWGAVVISFDIASTGGEAIGKLSFPFIAYGLINLRKKNAYIYLVLGFSFALYTHLLTTLFLVVFVLIYSLFVLFNQKEWVSVVLTGVKTIALTALTGMIVYLPVIYFGHYNEIAFPPQPASFFTGYNRIYLSSIIENPMYLVMIAFVIISIFITKKISLGTSLSLIIALLGTAASSWPFFLQHTSVNVIQFPYRLFQWGLYMAIMFSIFSLANISKQFKNQKTILICSVIFSIFLGSGIYQYWFPKVNEDGTLWVATTKDVETSIDKNEDGYHLYDFPSFTDSMLDDSASWNLMNFSDYAPRHVLKDTQSKFLKYDDRAKHVAMHELKTSTNHYVETKNFTSSYNMISFSPSSDVHATKIALPVFGYNKTKLNVFINGKLVSYNIENGLVTVSGSLKSSDVIVIKQMVPLVEKMAFVFSALGWIIFISFVFKIRKNKRYKRESEGIEGKVN</sequence>
<feature type="transmembrane region" description="Helical" evidence="1">
    <location>
        <begin position="266"/>
        <end position="289"/>
    </location>
</feature>
<dbReference type="STRING" id="283737.SAMN05660453_0263"/>
<accession>A0A1I1E426</accession>
<dbReference type="OrthoDB" id="9784157at2"/>
<dbReference type="EMBL" id="FOLI01000001">
    <property type="protein sequence ID" value="SFB81416.1"/>
    <property type="molecule type" value="Genomic_DNA"/>
</dbReference>
<protein>
    <recommendedName>
        <fullName evidence="4">Membrane protein YfhO</fullName>
    </recommendedName>
</protein>
<feature type="transmembrane region" description="Helical" evidence="1">
    <location>
        <begin position="133"/>
        <end position="156"/>
    </location>
</feature>
<organism evidence="2 3">
    <name type="scientific">Fructobacillus durionis</name>
    <dbReference type="NCBI Taxonomy" id="283737"/>
    <lineage>
        <taxon>Bacteria</taxon>
        <taxon>Bacillati</taxon>
        <taxon>Bacillota</taxon>
        <taxon>Bacilli</taxon>
        <taxon>Lactobacillales</taxon>
        <taxon>Lactobacillaceae</taxon>
        <taxon>Fructobacillus</taxon>
    </lineage>
</organism>
<evidence type="ECO:0008006" key="4">
    <source>
        <dbReference type="Google" id="ProtNLM"/>
    </source>
</evidence>
<dbReference type="Proteomes" id="UP000199376">
    <property type="component" value="Unassembled WGS sequence"/>
</dbReference>
<keyword evidence="3" id="KW-1185">Reference proteome</keyword>
<dbReference type="RefSeq" id="WP_091501282.1">
    <property type="nucleotide sequence ID" value="NZ_FOLI01000001.1"/>
</dbReference>
<feature type="transmembrane region" description="Helical" evidence="1">
    <location>
        <begin position="361"/>
        <end position="381"/>
    </location>
</feature>